<dbReference type="Pfam" id="PF00348">
    <property type="entry name" value="polyprenyl_synt"/>
    <property type="match status" value="1"/>
</dbReference>
<keyword evidence="9" id="KW-1185">Reference proteome</keyword>
<keyword evidence="7" id="KW-0472">Membrane</keyword>
<dbReference type="InterPro" id="IPR008949">
    <property type="entry name" value="Isoprenoid_synthase_dom_sf"/>
</dbReference>
<dbReference type="GO" id="GO:0046872">
    <property type="term" value="F:metal ion binding"/>
    <property type="evidence" value="ECO:0007669"/>
    <property type="project" value="UniProtKB-KW"/>
</dbReference>
<dbReference type="EMBL" id="NIOJ01000005">
    <property type="protein sequence ID" value="PNU00936.1"/>
    <property type="molecule type" value="Genomic_DNA"/>
</dbReference>
<comment type="similarity">
    <text evidence="2 6">Belongs to the FPP/GGPP synthase family.</text>
</comment>
<name>A0A2K2FK26_9CLOT</name>
<dbReference type="PANTHER" id="PTHR12001:SF69">
    <property type="entry name" value="ALL TRANS-POLYPRENYL-DIPHOSPHATE SYNTHASE PDSS1"/>
    <property type="match status" value="1"/>
</dbReference>
<dbReference type="PANTHER" id="PTHR12001">
    <property type="entry name" value="GERANYLGERANYL PYROPHOSPHATE SYNTHASE"/>
    <property type="match status" value="1"/>
</dbReference>
<protein>
    <recommendedName>
        <fullName evidence="10">Heptaprenyl diphosphate synthase</fullName>
    </recommendedName>
</protein>
<dbReference type="InterPro" id="IPR000092">
    <property type="entry name" value="Polyprenyl_synt"/>
</dbReference>
<evidence type="ECO:0000256" key="1">
    <source>
        <dbReference type="ARBA" id="ARBA00001946"/>
    </source>
</evidence>
<sequence length="388" mass="43380">MSLYAGTCQYDRCLLFYCLLFIGTTSVLYVGEVLDRINLTAGFLTLQKTGKGRCLLTVVQEKMVSELKSIKFNTSKLVGIERVEQELLNALSDSEGTIREMCMHILNAGGKRVRPMLVMYSGLIFSRNIDNILNAAVAAELIHMASLVHDDIIDNSYLRRSKPSVNKMWGTHFAVLCGDYLFAKAFGILSGKRLTKSMDYMVEAIQNMCHGEILQAESRFNHDISLEEYYELISKKTAIFIKCCCESGACAGGAGKAHLRAISGYGLNLGLAFQIIDDILDFCGDVDVMGKPRGEDLKQGSITMPLIYLMRDGNHRARIKEILAEEKITDQHMEEIAGILEKSGVIKKSFDVARTHIEKAQRYLELLPESPYVDLLNEMAEMLKSRAN</sequence>
<keyword evidence="7" id="KW-0812">Transmembrane</keyword>
<dbReference type="InterPro" id="IPR033749">
    <property type="entry name" value="Polyprenyl_synt_CS"/>
</dbReference>
<evidence type="ECO:0000256" key="5">
    <source>
        <dbReference type="ARBA" id="ARBA00022842"/>
    </source>
</evidence>
<evidence type="ECO:0000256" key="2">
    <source>
        <dbReference type="ARBA" id="ARBA00006706"/>
    </source>
</evidence>
<dbReference type="Gene3D" id="1.10.600.10">
    <property type="entry name" value="Farnesyl Diphosphate Synthase"/>
    <property type="match status" value="1"/>
</dbReference>
<keyword evidence="7" id="KW-1133">Transmembrane helix</keyword>
<organism evidence="8 9">
    <name type="scientific">Clostridium thermosuccinogenes</name>
    <dbReference type="NCBI Taxonomy" id="84032"/>
    <lineage>
        <taxon>Bacteria</taxon>
        <taxon>Bacillati</taxon>
        <taxon>Bacillota</taxon>
        <taxon>Clostridia</taxon>
        <taxon>Eubacteriales</taxon>
        <taxon>Clostridiaceae</taxon>
        <taxon>Clostridium</taxon>
    </lineage>
</organism>
<keyword evidence="4" id="KW-0479">Metal-binding</keyword>
<dbReference type="GO" id="GO:0008299">
    <property type="term" value="P:isoprenoid biosynthetic process"/>
    <property type="evidence" value="ECO:0007669"/>
    <property type="project" value="InterPro"/>
</dbReference>
<evidence type="ECO:0000313" key="8">
    <source>
        <dbReference type="EMBL" id="PNU00936.1"/>
    </source>
</evidence>
<dbReference type="AlphaFoldDB" id="A0A2K2FK26"/>
<reference evidence="8 9" key="1">
    <citation type="submission" date="2017-06" db="EMBL/GenBank/DDBJ databases">
        <title>Investigating the central metabolism of Clostridium thermosuccinogenes.</title>
        <authorList>
            <person name="Koendjbiharie J.G."/>
            <person name="van Kranenburg R."/>
        </authorList>
    </citation>
    <scope>NUCLEOTIDE SEQUENCE [LARGE SCALE GENOMIC DNA]</scope>
    <source>
        <strain evidence="8 9">DSM 5806</strain>
    </source>
</reference>
<comment type="cofactor">
    <cofactor evidence="1">
        <name>Mg(2+)</name>
        <dbReference type="ChEBI" id="CHEBI:18420"/>
    </cofactor>
</comment>
<evidence type="ECO:0000313" key="9">
    <source>
        <dbReference type="Proteomes" id="UP000236151"/>
    </source>
</evidence>
<dbReference type="PROSITE" id="PS00444">
    <property type="entry name" value="POLYPRENYL_SYNTHASE_2"/>
    <property type="match status" value="1"/>
</dbReference>
<dbReference type="SFLD" id="SFLDS00005">
    <property type="entry name" value="Isoprenoid_Synthase_Type_I"/>
    <property type="match status" value="1"/>
</dbReference>
<comment type="caution">
    <text evidence="8">The sequence shown here is derived from an EMBL/GenBank/DDBJ whole genome shotgun (WGS) entry which is preliminary data.</text>
</comment>
<accession>A0A2K2FK26</accession>
<keyword evidence="3 6" id="KW-0808">Transferase</keyword>
<proteinExistence type="inferred from homology"/>
<dbReference type="CDD" id="cd00685">
    <property type="entry name" value="Trans_IPPS_HT"/>
    <property type="match status" value="1"/>
</dbReference>
<evidence type="ECO:0000256" key="3">
    <source>
        <dbReference type="ARBA" id="ARBA00022679"/>
    </source>
</evidence>
<evidence type="ECO:0000256" key="6">
    <source>
        <dbReference type="RuleBase" id="RU004466"/>
    </source>
</evidence>
<keyword evidence="5" id="KW-0460">Magnesium</keyword>
<dbReference type="KEGG" id="cthd:CDO33_01010"/>
<dbReference type="Proteomes" id="UP000236151">
    <property type="component" value="Unassembled WGS sequence"/>
</dbReference>
<gene>
    <name evidence="8" type="ORF">CDQ84_03370</name>
</gene>
<dbReference type="SUPFAM" id="SSF48576">
    <property type="entry name" value="Terpenoid synthases"/>
    <property type="match status" value="1"/>
</dbReference>
<evidence type="ECO:0000256" key="4">
    <source>
        <dbReference type="ARBA" id="ARBA00022723"/>
    </source>
</evidence>
<dbReference type="GO" id="GO:0004659">
    <property type="term" value="F:prenyltransferase activity"/>
    <property type="evidence" value="ECO:0007669"/>
    <property type="project" value="InterPro"/>
</dbReference>
<evidence type="ECO:0008006" key="10">
    <source>
        <dbReference type="Google" id="ProtNLM"/>
    </source>
</evidence>
<feature type="transmembrane region" description="Helical" evidence="7">
    <location>
        <begin position="12"/>
        <end position="31"/>
    </location>
</feature>
<evidence type="ECO:0000256" key="7">
    <source>
        <dbReference type="SAM" id="Phobius"/>
    </source>
</evidence>